<evidence type="ECO:0000259" key="4">
    <source>
        <dbReference type="Pfam" id="PF22964"/>
    </source>
</evidence>
<feature type="compositionally biased region" description="Polar residues" evidence="3">
    <location>
        <begin position="441"/>
        <end position="452"/>
    </location>
</feature>
<feature type="compositionally biased region" description="Low complexity" evidence="3">
    <location>
        <begin position="402"/>
        <end position="419"/>
    </location>
</feature>
<dbReference type="Gene3D" id="3.80.10.10">
    <property type="entry name" value="Ribonuclease Inhibitor"/>
    <property type="match status" value="1"/>
</dbReference>
<dbReference type="Pfam" id="PF22964">
    <property type="entry name" value="ZER1-like_2nd"/>
    <property type="match status" value="1"/>
</dbReference>
<keyword evidence="1" id="KW-0433">Leucine-rich repeat</keyword>
<dbReference type="InterPro" id="IPR051341">
    <property type="entry name" value="Zyg-11_UBL_adapter"/>
</dbReference>
<dbReference type="InterPro" id="IPR000225">
    <property type="entry name" value="Armadillo"/>
</dbReference>
<dbReference type="InterPro" id="IPR032675">
    <property type="entry name" value="LRR_dom_sf"/>
</dbReference>
<reference evidence="6" key="1">
    <citation type="submission" date="2022-12" db="EMBL/GenBank/DDBJ databases">
        <title>Genome assemblies of Blomia tropicalis.</title>
        <authorList>
            <person name="Cui Y."/>
        </authorList>
    </citation>
    <scope>NUCLEOTIDE SEQUENCE</scope>
    <source>
        <tissue evidence="6">Adult mites</tissue>
    </source>
</reference>
<feature type="compositionally biased region" description="Acidic residues" evidence="3">
    <location>
        <begin position="453"/>
        <end position="462"/>
    </location>
</feature>
<feature type="compositionally biased region" description="Polar residues" evidence="3">
    <location>
        <begin position="381"/>
        <end position="401"/>
    </location>
</feature>
<dbReference type="PANTHER" id="PTHR12904">
    <property type="match status" value="1"/>
</dbReference>
<dbReference type="InterPro" id="IPR056845">
    <property type="entry name" value="LRR_Zer-1"/>
</dbReference>
<dbReference type="PANTHER" id="PTHR12904:SF23">
    <property type="entry name" value="PROTEIN ZER-1 HOMOLOG"/>
    <property type="match status" value="1"/>
</dbReference>
<feature type="region of interest" description="Disordered" evidence="3">
    <location>
        <begin position="362"/>
        <end position="419"/>
    </location>
</feature>
<proteinExistence type="predicted"/>
<evidence type="ECO:0000259" key="5">
    <source>
        <dbReference type="Pfam" id="PF25013"/>
    </source>
</evidence>
<feature type="region of interest" description="Disordered" evidence="3">
    <location>
        <begin position="436"/>
        <end position="464"/>
    </location>
</feature>
<feature type="domain" description="Zer-1-like leucine-rich repeats region" evidence="5">
    <location>
        <begin position="668"/>
        <end position="789"/>
    </location>
</feature>
<evidence type="ECO:0000256" key="2">
    <source>
        <dbReference type="ARBA" id="ARBA00022786"/>
    </source>
</evidence>
<accession>A0A9Q0RPC3</accession>
<evidence type="ECO:0000313" key="7">
    <source>
        <dbReference type="Proteomes" id="UP001142055"/>
    </source>
</evidence>
<gene>
    <name evidence="6" type="ORF">RDWZM_006443</name>
</gene>
<dbReference type="Gene3D" id="1.25.10.10">
    <property type="entry name" value="Leucine-rich Repeat Variant"/>
    <property type="match status" value="1"/>
</dbReference>
<dbReference type="SUPFAM" id="SSF52047">
    <property type="entry name" value="RNI-like"/>
    <property type="match status" value="1"/>
</dbReference>
<name>A0A9Q0RPC3_BLOTA</name>
<protein>
    <submittedName>
        <fullName evidence="6">Uncharacterized protein</fullName>
    </submittedName>
</protein>
<evidence type="ECO:0000256" key="3">
    <source>
        <dbReference type="SAM" id="MobiDB-lite"/>
    </source>
</evidence>
<keyword evidence="7" id="KW-1185">Reference proteome</keyword>
<organism evidence="6 7">
    <name type="scientific">Blomia tropicalis</name>
    <name type="common">Mite</name>
    <dbReference type="NCBI Taxonomy" id="40697"/>
    <lineage>
        <taxon>Eukaryota</taxon>
        <taxon>Metazoa</taxon>
        <taxon>Ecdysozoa</taxon>
        <taxon>Arthropoda</taxon>
        <taxon>Chelicerata</taxon>
        <taxon>Arachnida</taxon>
        <taxon>Acari</taxon>
        <taxon>Acariformes</taxon>
        <taxon>Sarcoptiformes</taxon>
        <taxon>Astigmata</taxon>
        <taxon>Glycyphagoidea</taxon>
        <taxon>Echimyopodidae</taxon>
        <taxon>Blomia</taxon>
    </lineage>
</organism>
<dbReference type="InterPro" id="IPR055142">
    <property type="entry name" value="ZER1-like_C"/>
</dbReference>
<dbReference type="EMBL" id="JAPWDV010000002">
    <property type="protein sequence ID" value="KAJ6220631.1"/>
    <property type="molecule type" value="Genomic_DNA"/>
</dbReference>
<sequence length="1332" mass="150939">MKEVRDNIDLQDPLKSFRPGIFEPDDLSDNAPMKLFHLCAKYLVTHINLNPLTRKLPSEVCDNLIEIFRMIGSKSMCGRFLSEIDSKRSRVQDANLSGLEMKNKELFEFVDSHAKTIRMLNILECNRLLPNDVLNKTIETLIQVKDPFRLQREVVCYEVDDSMSEADPIDLKYQGYRFAWMKRYHNQRLTTITPKDTSQKYFIEPFPIDFDKANNRFDVTHIHVPKPLINDYESFQAMGLFDEIGFCELYSQFTPTTIVTESGRRIMIWEGNGQEFIDLNEECGVNKNGCMPMYPICSVPIEDLGEEDLEELEEDAFLAGTDVTGANSTNNVGLNSGGNGGSSSSSAIRSLWSINYNRNLFPPKKRMSNMNEQSKPYGRITRSSSSAAHTSGWINKMNNNASTSSVGSTPSSNPPMTTTTAAAINDVHMREEITDNAMLDGSNNVRENGQNFETEDDDDDDVQPNRFRPISVQHHQPPDINHPHQQVILPTTSIAVTSSNLLASSGSVGGSATSSSCPSLESSVYFAFTGSSSSASSTGGCTNQSQASGSVTSHSNNSGVFSNIPGGSTARANSHLAFIYRYRGDNNRSKIIEIRTWEECPIETLMIGRSTCMFSDDKPSELPFTANQVSEMLFHPQLNNLKRLVIHDWPVDVTSFIKLQLYPAQAARIQHLDLSNCLSIDDGRRLLQLPQLKTLILFNCPNVYKALDNICELKSLRVLDISTSIDTTNSISHQFHEPDQQLSKIVKKLTNLTSLDISGTNLAGLRTDTIIGLEPRNGNPLDFLGIFHTSIEAASRENIPALRIAGDVGENMILTACEAYMNRVDMLRKGLNELFQLFRYESRQHNLERALKILVCSLGRHPSDKLVQVAASATLFYIVKSDEAKPLLGRRIKELIVTRLLDAMQAFRYDQTMLRNGCLNLIHFRIPSDVISEYTRLADILLYIVTNDDDNFVQRLGIYLLNSLACQVDGEQKTIVGNLGAIEKMLQLIEIRFNRSLCDEVMETAWSTMWNVTDETPINCERFLNNNGMEFFVSCMDKFSDCPELLRNMMGLLGNVSECAHLRYRLMKQDYISRFIILLASQSDGIEVSYNSAGILAHIASDGPEIWNRHLEKEKCSREDMLMKMKTAISRWEINSKRNINYRSFEPILRLLRVLSISWQAQYWAVWALANLTRVHCSKYCTLLEKDGGVEVLKYFVTAQRPDNFRLPISVKCLAVVTLFQYFLFRKFKNLKGLDTSDKIMCFYSVPSYLVGEFFHEYDFVHVAEELHINLSAVPQPRIHNQNLGILMENNTVNQRDCDNFEAYDEFNMNYRGLAADEQNVREQDEDEDMLF</sequence>
<comment type="caution">
    <text evidence="6">The sequence shown here is derived from an EMBL/GenBank/DDBJ whole genome shotgun (WGS) entry which is preliminary data.</text>
</comment>
<feature type="compositionally biased region" description="Polar residues" evidence="3">
    <location>
        <begin position="540"/>
        <end position="557"/>
    </location>
</feature>
<dbReference type="InterPro" id="IPR011989">
    <property type="entry name" value="ARM-like"/>
</dbReference>
<dbReference type="SUPFAM" id="SSF48371">
    <property type="entry name" value="ARM repeat"/>
    <property type="match status" value="1"/>
</dbReference>
<dbReference type="InterPro" id="IPR016024">
    <property type="entry name" value="ARM-type_fold"/>
</dbReference>
<feature type="domain" description="Protein zer-1 homolog-like C-terminal" evidence="4">
    <location>
        <begin position="860"/>
        <end position="1203"/>
    </location>
</feature>
<evidence type="ECO:0000313" key="6">
    <source>
        <dbReference type="EMBL" id="KAJ6220631.1"/>
    </source>
</evidence>
<dbReference type="GO" id="GO:0031462">
    <property type="term" value="C:Cul2-RING ubiquitin ligase complex"/>
    <property type="evidence" value="ECO:0007669"/>
    <property type="project" value="TreeGrafter"/>
</dbReference>
<dbReference type="SMART" id="SM00185">
    <property type="entry name" value="ARM"/>
    <property type="match status" value="3"/>
</dbReference>
<feature type="region of interest" description="Disordered" evidence="3">
    <location>
        <begin position="536"/>
        <end position="557"/>
    </location>
</feature>
<dbReference type="Proteomes" id="UP001142055">
    <property type="component" value="Chromosome 2"/>
</dbReference>
<evidence type="ECO:0000256" key="1">
    <source>
        <dbReference type="ARBA" id="ARBA00022614"/>
    </source>
</evidence>
<keyword evidence="2" id="KW-0833">Ubl conjugation pathway</keyword>
<dbReference type="Pfam" id="PF25013">
    <property type="entry name" value="LRR_Zer-1"/>
    <property type="match status" value="1"/>
</dbReference>